<dbReference type="Gene3D" id="3.30.1370.50">
    <property type="entry name" value="R3H-like domain"/>
    <property type="match status" value="1"/>
</dbReference>
<dbReference type="SMART" id="SM00393">
    <property type="entry name" value="R3H"/>
    <property type="match status" value="1"/>
</dbReference>
<dbReference type="EMBL" id="BARV01041358">
    <property type="protein sequence ID" value="GAI50019.1"/>
    <property type="molecule type" value="Genomic_DNA"/>
</dbReference>
<dbReference type="InterPro" id="IPR001374">
    <property type="entry name" value="R3H_dom"/>
</dbReference>
<proteinExistence type="predicted"/>
<sequence>PFPPAEEDLVEIAKEILNKLLDLLEVTAEVEVLPDQIPVTFNIKGDDLGILIGRHGQTIASLEYIVKLIVAGRLENWQPLSIDVGGYRERRRSALQELALHLAEQVELRHRAITLESMPASERRIIHLALAEHPEVLTHSIGVGEDRKV</sequence>
<dbReference type="PROSITE" id="PS51061">
    <property type="entry name" value="R3H"/>
    <property type="match status" value="1"/>
</dbReference>
<organism evidence="2">
    <name type="scientific">marine sediment metagenome</name>
    <dbReference type="NCBI Taxonomy" id="412755"/>
    <lineage>
        <taxon>unclassified sequences</taxon>
        <taxon>metagenomes</taxon>
        <taxon>ecological metagenomes</taxon>
    </lineage>
</organism>
<evidence type="ECO:0000259" key="1">
    <source>
        <dbReference type="PROSITE" id="PS51061"/>
    </source>
</evidence>
<dbReference type="PANTHER" id="PTHR35800">
    <property type="entry name" value="PROTEIN JAG"/>
    <property type="match status" value="1"/>
</dbReference>
<dbReference type="SUPFAM" id="SSF82708">
    <property type="entry name" value="R3H domain"/>
    <property type="match status" value="1"/>
</dbReference>
<dbReference type="AlphaFoldDB" id="X1R352"/>
<feature type="domain" description="R3H" evidence="1">
    <location>
        <begin position="89"/>
        <end position="149"/>
    </location>
</feature>
<dbReference type="Pfam" id="PF13083">
    <property type="entry name" value="KH_KhpA-B"/>
    <property type="match status" value="1"/>
</dbReference>
<protein>
    <recommendedName>
        <fullName evidence="1">R3H domain-containing protein</fullName>
    </recommendedName>
</protein>
<dbReference type="InterPro" id="IPR034079">
    <property type="entry name" value="R3H_KhpB"/>
</dbReference>
<gene>
    <name evidence="2" type="ORF">S06H3_62645</name>
</gene>
<evidence type="ECO:0000313" key="2">
    <source>
        <dbReference type="EMBL" id="GAI50019.1"/>
    </source>
</evidence>
<comment type="caution">
    <text evidence="2">The sequence shown here is derived from an EMBL/GenBank/DDBJ whole genome shotgun (WGS) entry which is preliminary data.</text>
</comment>
<name>X1R352_9ZZZZ</name>
<dbReference type="InterPro" id="IPR036867">
    <property type="entry name" value="R3H_dom_sf"/>
</dbReference>
<feature type="non-terminal residue" evidence="2">
    <location>
        <position position="1"/>
    </location>
</feature>
<dbReference type="GO" id="GO:0003723">
    <property type="term" value="F:RNA binding"/>
    <property type="evidence" value="ECO:0007669"/>
    <property type="project" value="InterPro"/>
</dbReference>
<dbReference type="Gene3D" id="3.30.300.20">
    <property type="match status" value="1"/>
</dbReference>
<dbReference type="CDD" id="cd02644">
    <property type="entry name" value="R3H_jag"/>
    <property type="match status" value="1"/>
</dbReference>
<accession>X1R352</accession>
<feature type="non-terminal residue" evidence="2">
    <location>
        <position position="149"/>
    </location>
</feature>
<reference evidence="2" key="1">
    <citation type="journal article" date="2014" name="Front. Microbiol.">
        <title>High frequency of phylogenetically diverse reductive dehalogenase-homologous genes in deep subseafloor sedimentary metagenomes.</title>
        <authorList>
            <person name="Kawai M."/>
            <person name="Futagami T."/>
            <person name="Toyoda A."/>
            <person name="Takaki Y."/>
            <person name="Nishi S."/>
            <person name="Hori S."/>
            <person name="Arai W."/>
            <person name="Tsubouchi T."/>
            <person name="Morono Y."/>
            <person name="Uchiyama I."/>
            <person name="Ito T."/>
            <person name="Fujiyama A."/>
            <person name="Inagaki F."/>
            <person name="Takami H."/>
        </authorList>
    </citation>
    <scope>NUCLEOTIDE SEQUENCE</scope>
    <source>
        <strain evidence="2">Expedition CK06-06</strain>
    </source>
</reference>
<dbReference type="CDD" id="cd02414">
    <property type="entry name" value="KH-II_Jag"/>
    <property type="match status" value="1"/>
</dbReference>
<dbReference type="InterPro" id="IPR015946">
    <property type="entry name" value="KH_dom-like_a/b"/>
</dbReference>
<dbReference type="PANTHER" id="PTHR35800:SF1">
    <property type="entry name" value="RNA-BINDING PROTEIN KHPB"/>
    <property type="match status" value="1"/>
</dbReference>
<dbReference type="InterPro" id="IPR038008">
    <property type="entry name" value="Jag_KH"/>
</dbReference>
<dbReference type="Pfam" id="PF01424">
    <property type="entry name" value="R3H"/>
    <property type="match status" value="1"/>
</dbReference>
<dbReference type="InterPro" id="IPR039247">
    <property type="entry name" value="KhpB"/>
</dbReference>